<dbReference type="EMBL" id="CP073344">
    <property type="protein sequence ID" value="UTW04314.1"/>
    <property type="molecule type" value="Genomic_DNA"/>
</dbReference>
<accession>A0ABY5GX27</accession>
<feature type="transmembrane region" description="Helical" evidence="7">
    <location>
        <begin position="151"/>
        <end position="176"/>
    </location>
</feature>
<reference evidence="10" key="1">
    <citation type="submission" date="2021-04" db="EMBL/GenBank/DDBJ databases">
        <title>Oceanospirillales bacteria with DddD are important DMSP degraders in coastal seawater.</title>
        <authorList>
            <person name="Liu J."/>
        </authorList>
    </citation>
    <scope>NUCLEOTIDE SEQUENCE</scope>
    <source>
        <strain evidence="10">GY6</strain>
    </source>
</reference>
<evidence type="ECO:0000313" key="11">
    <source>
        <dbReference type="Proteomes" id="UP001059950"/>
    </source>
</evidence>
<evidence type="ECO:0000256" key="8">
    <source>
        <dbReference type="SAM" id="MobiDB-lite"/>
    </source>
</evidence>
<organism evidence="10 11">
    <name type="scientific">Amphritea atlantica</name>
    <dbReference type="NCBI Taxonomy" id="355243"/>
    <lineage>
        <taxon>Bacteria</taxon>
        <taxon>Pseudomonadati</taxon>
        <taxon>Pseudomonadota</taxon>
        <taxon>Gammaproteobacteria</taxon>
        <taxon>Oceanospirillales</taxon>
        <taxon>Oceanospirillaceae</taxon>
        <taxon>Amphritea</taxon>
    </lineage>
</organism>
<feature type="compositionally biased region" description="Low complexity" evidence="8">
    <location>
        <begin position="1"/>
        <end position="17"/>
    </location>
</feature>
<evidence type="ECO:0000256" key="6">
    <source>
        <dbReference type="ARBA" id="ARBA00023136"/>
    </source>
</evidence>
<feature type="transmembrane region" description="Helical" evidence="7">
    <location>
        <begin position="246"/>
        <end position="267"/>
    </location>
</feature>
<evidence type="ECO:0000256" key="5">
    <source>
        <dbReference type="ARBA" id="ARBA00022989"/>
    </source>
</evidence>
<dbReference type="PANTHER" id="PTHR30193">
    <property type="entry name" value="ABC TRANSPORTER PERMEASE PROTEIN"/>
    <property type="match status" value="1"/>
</dbReference>
<evidence type="ECO:0000256" key="2">
    <source>
        <dbReference type="ARBA" id="ARBA00022448"/>
    </source>
</evidence>
<evidence type="ECO:0000313" key="10">
    <source>
        <dbReference type="EMBL" id="UTW04314.1"/>
    </source>
</evidence>
<evidence type="ECO:0000259" key="9">
    <source>
        <dbReference type="PROSITE" id="PS50928"/>
    </source>
</evidence>
<dbReference type="SUPFAM" id="SSF161098">
    <property type="entry name" value="MetI-like"/>
    <property type="match status" value="2"/>
</dbReference>
<dbReference type="PROSITE" id="PS50928">
    <property type="entry name" value="ABC_TM1"/>
    <property type="match status" value="1"/>
</dbReference>
<keyword evidence="5 7" id="KW-1133">Transmembrane helix</keyword>
<evidence type="ECO:0000256" key="1">
    <source>
        <dbReference type="ARBA" id="ARBA00004651"/>
    </source>
</evidence>
<dbReference type="Gene3D" id="1.10.3720.10">
    <property type="entry name" value="MetI-like"/>
    <property type="match status" value="2"/>
</dbReference>
<dbReference type="Proteomes" id="UP001059950">
    <property type="component" value="Chromosome"/>
</dbReference>
<dbReference type="InterPro" id="IPR035906">
    <property type="entry name" value="MetI-like_sf"/>
</dbReference>
<keyword evidence="11" id="KW-1185">Reference proteome</keyword>
<gene>
    <name evidence="10" type="ORF">KDX31_04695</name>
</gene>
<keyword evidence="4 7" id="KW-0812">Transmembrane</keyword>
<dbReference type="PANTHER" id="PTHR30193:SF37">
    <property type="entry name" value="INNER MEMBRANE ABC TRANSPORTER PERMEASE PROTEIN YCJO"/>
    <property type="match status" value="1"/>
</dbReference>
<feature type="transmembrane region" description="Helical" evidence="7">
    <location>
        <begin position="31"/>
        <end position="55"/>
    </location>
</feature>
<evidence type="ECO:0000256" key="4">
    <source>
        <dbReference type="ARBA" id="ARBA00022692"/>
    </source>
</evidence>
<feature type="region of interest" description="Disordered" evidence="8">
    <location>
        <begin position="1"/>
        <end position="25"/>
    </location>
</feature>
<feature type="transmembrane region" description="Helical" evidence="7">
    <location>
        <begin position="345"/>
        <end position="365"/>
    </location>
</feature>
<name>A0ABY5GX27_9GAMM</name>
<comment type="similarity">
    <text evidence="7">Belongs to the binding-protein-dependent transport system permease family.</text>
</comment>
<keyword evidence="2 7" id="KW-0813">Transport</keyword>
<dbReference type="Pfam" id="PF00528">
    <property type="entry name" value="BPD_transp_1"/>
    <property type="match status" value="1"/>
</dbReference>
<proteinExistence type="inferred from homology"/>
<evidence type="ECO:0000256" key="7">
    <source>
        <dbReference type="RuleBase" id="RU363032"/>
    </source>
</evidence>
<keyword evidence="6 7" id="KW-0472">Membrane</keyword>
<dbReference type="InterPro" id="IPR051393">
    <property type="entry name" value="ABC_transporter_permease"/>
</dbReference>
<evidence type="ECO:0000256" key="3">
    <source>
        <dbReference type="ARBA" id="ARBA00022475"/>
    </source>
</evidence>
<sequence>MNANTSVNSSDTVTVSSGRPAEPHRPPRKRYVFLMSAPALLGLFMFMVLPFLMALGMSFTDQRLLSPNATEWVGLRNYDRLLSISWLVQEPVADAAGNLKHTADGERVYPRLRSVLRKDSEYKDFKAFTHWSFGDKRVVLLAKDPSFIQSIINTLLFVILVVPIQCGTALGLALLINQKLRGIFLFRTVFFSPVVTSIVVVSIVWSFLYHKDLGLFNHYLNAMSFGLIGPVDWLGDPDWAMPSIVLMSAWQAAGVQMLIFLAGLQGISGDLYEAAELDGAGLWGKFVNVTLPGLKNTTIFVVISTTIQAFGLFTQVDVMTRGGPQGSTSTVMYHAVTKGFREQDIAYGSAISVIFFLAILAIALLQKRFFDKQEGA</sequence>
<dbReference type="CDD" id="cd06261">
    <property type="entry name" value="TM_PBP2"/>
    <property type="match status" value="1"/>
</dbReference>
<protein>
    <submittedName>
        <fullName evidence="10">Sugar ABC transporter permease</fullName>
    </submittedName>
</protein>
<keyword evidence="3" id="KW-1003">Cell membrane</keyword>
<dbReference type="InterPro" id="IPR000515">
    <property type="entry name" value="MetI-like"/>
</dbReference>
<feature type="domain" description="ABC transmembrane type-1" evidence="9">
    <location>
        <begin position="151"/>
        <end position="366"/>
    </location>
</feature>
<comment type="subcellular location">
    <subcellularLocation>
        <location evidence="1 7">Cell membrane</location>
        <topology evidence="1 7">Multi-pass membrane protein</topology>
    </subcellularLocation>
</comment>
<feature type="transmembrane region" description="Helical" evidence="7">
    <location>
        <begin position="188"/>
        <end position="209"/>
    </location>
</feature>